<name>A0A3M7RVT6_BRAPC</name>
<reference evidence="1 2" key="1">
    <citation type="journal article" date="2018" name="Sci. Rep.">
        <title>Genomic signatures of local adaptation to the degree of environmental predictability in rotifers.</title>
        <authorList>
            <person name="Franch-Gras L."/>
            <person name="Hahn C."/>
            <person name="Garcia-Roger E.M."/>
            <person name="Carmona M.J."/>
            <person name="Serra M."/>
            <person name="Gomez A."/>
        </authorList>
    </citation>
    <scope>NUCLEOTIDE SEQUENCE [LARGE SCALE GENOMIC DNA]</scope>
    <source>
        <strain evidence="1">HYR1</strain>
    </source>
</reference>
<dbReference type="AlphaFoldDB" id="A0A3M7RVT6"/>
<evidence type="ECO:0000313" key="2">
    <source>
        <dbReference type="Proteomes" id="UP000276133"/>
    </source>
</evidence>
<comment type="caution">
    <text evidence="1">The sequence shown here is derived from an EMBL/GenBank/DDBJ whole genome shotgun (WGS) entry which is preliminary data.</text>
</comment>
<dbReference type="Proteomes" id="UP000276133">
    <property type="component" value="Unassembled WGS sequence"/>
</dbReference>
<keyword evidence="2" id="KW-1185">Reference proteome</keyword>
<gene>
    <name evidence="1" type="ORF">BpHYR1_024989</name>
</gene>
<sequence>MDEPPGDDFECVSVTEFSLFLPKNECQAFSEPYLVENLNWRLFLSKFNFRYRLITLIQDIHVFCCQTTSLYKATSTACFCFDVFLQLNSRLYFGMYTAQVMFIN</sequence>
<organism evidence="1 2">
    <name type="scientific">Brachionus plicatilis</name>
    <name type="common">Marine rotifer</name>
    <name type="synonym">Brachionus muelleri</name>
    <dbReference type="NCBI Taxonomy" id="10195"/>
    <lineage>
        <taxon>Eukaryota</taxon>
        <taxon>Metazoa</taxon>
        <taxon>Spiralia</taxon>
        <taxon>Gnathifera</taxon>
        <taxon>Rotifera</taxon>
        <taxon>Eurotatoria</taxon>
        <taxon>Monogononta</taxon>
        <taxon>Pseudotrocha</taxon>
        <taxon>Ploima</taxon>
        <taxon>Brachionidae</taxon>
        <taxon>Brachionus</taxon>
    </lineage>
</organism>
<proteinExistence type="predicted"/>
<accession>A0A3M7RVT6</accession>
<protein>
    <submittedName>
        <fullName evidence="1">Uncharacterized protein</fullName>
    </submittedName>
</protein>
<evidence type="ECO:0000313" key="1">
    <source>
        <dbReference type="EMBL" id="RNA27407.1"/>
    </source>
</evidence>
<dbReference type="EMBL" id="REGN01002547">
    <property type="protein sequence ID" value="RNA27407.1"/>
    <property type="molecule type" value="Genomic_DNA"/>
</dbReference>